<evidence type="ECO:0000256" key="3">
    <source>
        <dbReference type="ARBA" id="ARBA00022490"/>
    </source>
</evidence>
<dbReference type="GO" id="GO:0071555">
    <property type="term" value="P:cell wall organization"/>
    <property type="evidence" value="ECO:0007669"/>
    <property type="project" value="UniProtKB-KW"/>
</dbReference>
<dbReference type="InterPro" id="IPR005761">
    <property type="entry name" value="UDP-N-AcMur-Glu-dNH2Pim_ligase"/>
</dbReference>
<feature type="domain" description="Mur ligase central" evidence="15">
    <location>
        <begin position="107"/>
        <end position="298"/>
    </location>
</feature>
<dbReference type="GO" id="GO:0005737">
    <property type="term" value="C:cytoplasm"/>
    <property type="evidence" value="ECO:0007669"/>
    <property type="project" value="UniProtKB-SubCell"/>
</dbReference>
<dbReference type="UniPathway" id="UPA00219"/>
<dbReference type="GO" id="GO:0051301">
    <property type="term" value="P:cell division"/>
    <property type="evidence" value="ECO:0007669"/>
    <property type="project" value="UniProtKB-KW"/>
</dbReference>
<feature type="domain" description="Mur ligase C-terminal" evidence="14">
    <location>
        <begin position="322"/>
        <end position="447"/>
    </location>
</feature>
<accession>A0A1I5UZV5</accession>
<keyword evidence="6" id="KW-0547">Nucleotide-binding</keyword>
<organism evidence="16 17">
    <name type="scientific">Psychrobacillus psychrotolerans</name>
    <dbReference type="NCBI Taxonomy" id="126156"/>
    <lineage>
        <taxon>Bacteria</taxon>
        <taxon>Bacillati</taxon>
        <taxon>Bacillota</taxon>
        <taxon>Bacilli</taxon>
        <taxon>Bacillales</taxon>
        <taxon>Bacillaceae</taxon>
        <taxon>Psychrobacillus</taxon>
    </lineage>
</organism>
<keyword evidence="11 12" id="KW-0961">Cell wall biogenesis/degradation</keyword>
<dbReference type="Pfam" id="PF08245">
    <property type="entry name" value="Mur_ligase_M"/>
    <property type="match status" value="1"/>
</dbReference>
<dbReference type="GO" id="GO:0008360">
    <property type="term" value="P:regulation of cell shape"/>
    <property type="evidence" value="ECO:0007669"/>
    <property type="project" value="UniProtKB-KW"/>
</dbReference>
<keyword evidence="8 12" id="KW-0133">Cell shape</keyword>
<evidence type="ECO:0000256" key="5">
    <source>
        <dbReference type="ARBA" id="ARBA00022618"/>
    </source>
</evidence>
<comment type="subcellular location">
    <subcellularLocation>
        <location evidence="12">Cytoplasm</location>
    </subcellularLocation>
</comment>
<comment type="similarity">
    <text evidence="2">Belongs to the MurCDEF family. MurE subfamily.</text>
</comment>
<evidence type="ECO:0000256" key="11">
    <source>
        <dbReference type="ARBA" id="ARBA00023316"/>
    </source>
</evidence>
<dbReference type="Gene3D" id="3.90.190.20">
    <property type="entry name" value="Mur ligase, C-terminal domain"/>
    <property type="match status" value="1"/>
</dbReference>
<dbReference type="SUPFAM" id="SSF53623">
    <property type="entry name" value="MurD-like peptide ligases, catalytic domain"/>
    <property type="match status" value="1"/>
</dbReference>
<dbReference type="InterPro" id="IPR035911">
    <property type="entry name" value="MurE/MurF_N"/>
</dbReference>
<dbReference type="PANTHER" id="PTHR23135">
    <property type="entry name" value="MUR LIGASE FAMILY MEMBER"/>
    <property type="match status" value="1"/>
</dbReference>
<dbReference type="GO" id="GO:0004326">
    <property type="term" value="F:tetrahydrofolylpolyglutamate synthase activity"/>
    <property type="evidence" value="ECO:0007669"/>
    <property type="project" value="InterPro"/>
</dbReference>
<keyword evidence="7" id="KW-0067">ATP-binding</keyword>
<proteinExistence type="inferred from homology"/>
<dbReference type="Gene3D" id="3.40.1390.10">
    <property type="entry name" value="MurE/MurF, N-terminal domain"/>
    <property type="match status" value="1"/>
</dbReference>
<evidence type="ECO:0000256" key="7">
    <source>
        <dbReference type="ARBA" id="ARBA00022840"/>
    </source>
</evidence>
<evidence type="ECO:0000256" key="12">
    <source>
        <dbReference type="RuleBase" id="RU004135"/>
    </source>
</evidence>
<dbReference type="Proteomes" id="UP000198734">
    <property type="component" value="Unassembled WGS sequence"/>
</dbReference>
<dbReference type="SUPFAM" id="SSF53244">
    <property type="entry name" value="MurD-like peptide ligases, peptide-binding domain"/>
    <property type="match status" value="1"/>
</dbReference>
<evidence type="ECO:0000256" key="2">
    <source>
        <dbReference type="ARBA" id="ARBA00005898"/>
    </source>
</evidence>
<dbReference type="PANTHER" id="PTHR23135:SF4">
    <property type="entry name" value="UDP-N-ACETYLMURAMOYL-L-ALANYL-D-GLUTAMATE--2,6-DIAMINOPIMELATE LIGASE MURE HOMOLOG, CHLOROPLASTIC"/>
    <property type="match status" value="1"/>
</dbReference>
<evidence type="ECO:0000259" key="14">
    <source>
        <dbReference type="Pfam" id="PF02875"/>
    </source>
</evidence>
<dbReference type="Pfam" id="PF01225">
    <property type="entry name" value="Mur_ligase"/>
    <property type="match status" value="1"/>
</dbReference>
<dbReference type="InterPro" id="IPR004101">
    <property type="entry name" value="Mur_ligase_C"/>
</dbReference>
<reference evidence="17" key="1">
    <citation type="submission" date="2016-10" db="EMBL/GenBank/DDBJ databases">
        <authorList>
            <person name="Varghese N."/>
            <person name="Submissions S."/>
        </authorList>
    </citation>
    <scope>NUCLEOTIDE SEQUENCE [LARGE SCALE GENOMIC DNA]</scope>
    <source>
        <strain evidence="17">DSM 11706</strain>
    </source>
</reference>
<keyword evidence="17" id="KW-1185">Reference proteome</keyword>
<sequence>MKLETLIKPLGIHISQEDESVEIQGLAFNSSEVEKNFIFVAIPGAQTDGHMYIEDAILNGACVVIGEENLTSVGVPYIRVPDARKTLGLVAQIFYGNPTQHKIMIGITGTNGKTTTSFMLKHILESVGISCALFGSVSTIINGVEQESYHTTTDAVTLNKLLATCHDRVVIMEVSSHGLVQSRVEGLRFDVCIFTNLEHEHLDYHKTMESYFEAKQSLFEYLKPNGIAVINSNTSWGERLCAFVNTLNKEVIKINGTNPTYMVNDEELISLDAPIQSYSLKSRMKGKHNLENASLAFSTAISLNIDPLNIERALESFGGVPGRFELFEHPAGATCIVDYAHTTNAFSHILEAARLYNPQRIIHIFGFRGDRDVQKRKSMVEVSLEKSETCILTFDDLNGVPSEQMIRDLNELDPMNRCIIIPDRTLAIQYAWEKAQNNDLIVITGKGIENYQNSFSLPTASDIHTLHYLNDSLAIQNEHYQSL</sequence>
<keyword evidence="10 12" id="KW-0131">Cell cycle</keyword>
<dbReference type="OrthoDB" id="9800958at2"/>
<evidence type="ECO:0000256" key="4">
    <source>
        <dbReference type="ARBA" id="ARBA00022598"/>
    </source>
</evidence>
<dbReference type="RefSeq" id="WP_093534059.1">
    <property type="nucleotide sequence ID" value="NZ_FOXU01000001.1"/>
</dbReference>
<dbReference type="PROSITE" id="PS01011">
    <property type="entry name" value="FOLYLPOLYGLU_SYNT_1"/>
    <property type="match status" value="1"/>
</dbReference>
<evidence type="ECO:0000256" key="8">
    <source>
        <dbReference type="ARBA" id="ARBA00022960"/>
    </source>
</evidence>
<dbReference type="NCBIfam" id="NF001126">
    <property type="entry name" value="PRK00139.1-4"/>
    <property type="match status" value="1"/>
</dbReference>
<dbReference type="NCBIfam" id="TIGR01085">
    <property type="entry name" value="murE"/>
    <property type="match status" value="1"/>
</dbReference>
<evidence type="ECO:0000313" key="17">
    <source>
        <dbReference type="Proteomes" id="UP000198734"/>
    </source>
</evidence>
<evidence type="ECO:0000256" key="6">
    <source>
        <dbReference type="ARBA" id="ARBA00022741"/>
    </source>
</evidence>
<comment type="pathway">
    <text evidence="1 12">Cell wall biogenesis; peptidoglycan biosynthesis.</text>
</comment>
<dbReference type="GO" id="GO:0009252">
    <property type="term" value="P:peptidoglycan biosynthetic process"/>
    <property type="evidence" value="ECO:0007669"/>
    <property type="project" value="UniProtKB-UniPathway"/>
</dbReference>
<keyword evidence="9 12" id="KW-0573">Peptidoglycan synthesis</keyword>
<dbReference type="InterPro" id="IPR013221">
    <property type="entry name" value="Mur_ligase_cen"/>
</dbReference>
<protein>
    <submittedName>
        <fullName evidence="16">UDP-N-acetylmuramoylalanyl-D-glutamate--2,6-diaminopimelate ligase</fullName>
    </submittedName>
</protein>
<evidence type="ECO:0000256" key="9">
    <source>
        <dbReference type="ARBA" id="ARBA00022984"/>
    </source>
</evidence>
<evidence type="ECO:0000259" key="15">
    <source>
        <dbReference type="Pfam" id="PF08245"/>
    </source>
</evidence>
<dbReference type="Gene3D" id="3.40.1190.10">
    <property type="entry name" value="Mur-like, catalytic domain"/>
    <property type="match status" value="1"/>
</dbReference>
<evidence type="ECO:0000256" key="10">
    <source>
        <dbReference type="ARBA" id="ARBA00023306"/>
    </source>
</evidence>
<keyword evidence="4 16" id="KW-0436">Ligase</keyword>
<dbReference type="SUPFAM" id="SSF63418">
    <property type="entry name" value="MurE/MurF N-terminal domain"/>
    <property type="match status" value="1"/>
</dbReference>
<keyword evidence="5 12" id="KW-0132">Cell division</keyword>
<evidence type="ECO:0000259" key="13">
    <source>
        <dbReference type="Pfam" id="PF01225"/>
    </source>
</evidence>
<dbReference type="EMBL" id="FOXU01000001">
    <property type="protein sequence ID" value="SFQ00793.1"/>
    <property type="molecule type" value="Genomic_DNA"/>
</dbReference>
<dbReference type="Pfam" id="PF02875">
    <property type="entry name" value="Mur_ligase_C"/>
    <property type="match status" value="1"/>
</dbReference>
<gene>
    <name evidence="16" type="ORF">SAMN05421670_0610</name>
</gene>
<dbReference type="InterPro" id="IPR018109">
    <property type="entry name" value="Folylpolyglutamate_synth_CS"/>
</dbReference>
<dbReference type="GO" id="GO:0005524">
    <property type="term" value="F:ATP binding"/>
    <property type="evidence" value="ECO:0007669"/>
    <property type="project" value="UniProtKB-KW"/>
</dbReference>
<evidence type="ECO:0000313" key="16">
    <source>
        <dbReference type="EMBL" id="SFQ00793.1"/>
    </source>
</evidence>
<dbReference type="AlphaFoldDB" id="A0A1I5UZV5"/>
<dbReference type="InterPro" id="IPR000713">
    <property type="entry name" value="Mur_ligase_N"/>
</dbReference>
<keyword evidence="3" id="KW-0963">Cytoplasm</keyword>
<evidence type="ECO:0000256" key="1">
    <source>
        <dbReference type="ARBA" id="ARBA00004752"/>
    </source>
</evidence>
<dbReference type="InterPro" id="IPR036565">
    <property type="entry name" value="Mur-like_cat_sf"/>
</dbReference>
<dbReference type="STRING" id="126156.SAMN05421670_0610"/>
<name>A0A1I5UZV5_9BACI</name>
<dbReference type="InterPro" id="IPR036615">
    <property type="entry name" value="Mur_ligase_C_dom_sf"/>
</dbReference>
<feature type="domain" description="Mur ligase N-terminal catalytic" evidence="13">
    <location>
        <begin position="22"/>
        <end position="95"/>
    </location>
</feature>